<protein>
    <submittedName>
        <fullName evidence="2">Uncharacterized protein</fullName>
    </submittedName>
</protein>
<gene>
    <name evidence="2" type="ORF">ACFO60_20230</name>
</gene>
<dbReference type="RefSeq" id="WP_380842178.1">
    <property type="nucleotide sequence ID" value="NZ_JBHSFP010000013.1"/>
</dbReference>
<comment type="caution">
    <text evidence="2">The sequence shown here is derived from an EMBL/GenBank/DDBJ whole genome shotgun (WGS) entry which is preliminary data.</text>
</comment>
<feature type="region of interest" description="Disordered" evidence="1">
    <location>
        <begin position="58"/>
        <end position="98"/>
    </location>
</feature>
<accession>A0ABV9CLB5</accession>
<organism evidence="2 3">
    <name type="scientific">Sphaerisporangium dianthi</name>
    <dbReference type="NCBI Taxonomy" id="1436120"/>
    <lineage>
        <taxon>Bacteria</taxon>
        <taxon>Bacillati</taxon>
        <taxon>Actinomycetota</taxon>
        <taxon>Actinomycetes</taxon>
        <taxon>Streptosporangiales</taxon>
        <taxon>Streptosporangiaceae</taxon>
        <taxon>Sphaerisporangium</taxon>
    </lineage>
</organism>
<keyword evidence="3" id="KW-1185">Reference proteome</keyword>
<reference evidence="3" key="1">
    <citation type="journal article" date="2019" name="Int. J. Syst. Evol. Microbiol.">
        <title>The Global Catalogue of Microorganisms (GCM) 10K type strain sequencing project: providing services to taxonomists for standard genome sequencing and annotation.</title>
        <authorList>
            <consortium name="The Broad Institute Genomics Platform"/>
            <consortium name="The Broad Institute Genome Sequencing Center for Infectious Disease"/>
            <person name="Wu L."/>
            <person name="Ma J."/>
        </authorList>
    </citation>
    <scope>NUCLEOTIDE SEQUENCE [LARGE SCALE GENOMIC DNA]</scope>
    <source>
        <strain evidence="3">CGMCC 4.7132</strain>
    </source>
</reference>
<feature type="region of interest" description="Disordered" evidence="1">
    <location>
        <begin position="1"/>
        <end position="33"/>
    </location>
</feature>
<dbReference type="Proteomes" id="UP001596004">
    <property type="component" value="Unassembled WGS sequence"/>
</dbReference>
<feature type="compositionally biased region" description="Polar residues" evidence="1">
    <location>
        <begin position="63"/>
        <end position="72"/>
    </location>
</feature>
<dbReference type="EMBL" id="JBHSFP010000013">
    <property type="protein sequence ID" value="MFC4533108.1"/>
    <property type="molecule type" value="Genomic_DNA"/>
</dbReference>
<evidence type="ECO:0000256" key="1">
    <source>
        <dbReference type="SAM" id="MobiDB-lite"/>
    </source>
</evidence>
<proteinExistence type="predicted"/>
<evidence type="ECO:0000313" key="3">
    <source>
        <dbReference type="Proteomes" id="UP001596004"/>
    </source>
</evidence>
<sequence length="98" mass="9369">MSSRAPIHSPPTVSSNPLNTAGLGGGRSAAASVQSVAIGPTRGTAAPSAATAGVTAIAGHGSPLTSAPSQENTATTATTVTGSGCERPVILASRRHPA</sequence>
<name>A0ABV9CLB5_9ACTN</name>
<evidence type="ECO:0000313" key="2">
    <source>
        <dbReference type="EMBL" id="MFC4533108.1"/>
    </source>
</evidence>